<organism evidence="2 3">
    <name type="scientific">Linnemannia exigua</name>
    <dbReference type="NCBI Taxonomy" id="604196"/>
    <lineage>
        <taxon>Eukaryota</taxon>
        <taxon>Fungi</taxon>
        <taxon>Fungi incertae sedis</taxon>
        <taxon>Mucoromycota</taxon>
        <taxon>Mortierellomycotina</taxon>
        <taxon>Mortierellomycetes</taxon>
        <taxon>Mortierellales</taxon>
        <taxon>Mortierellaceae</taxon>
        <taxon>Linnemannia</taxon>
    </lineage>
</organism>
<accession>A0AAD4DEH0</accession>
<protein>
    <submittedName>
        <fullName evidence="2">Uncharacterized protein</fullName>
    </submittedName>
</protein>
<evidence type="ECO:0000256" key="1">
    <source>
        <dbReference type="SAM" id="SignalP"/>
    </source>
</evidence>
<dbReference type="EMBL" id="JAAAIL010000422">
    <property type="protein sequence ID" value="KAG0275931.1"/>
    <property type="molecule type" value="Genomic_DNA"/>
</dbReference>
<keyword evidence="1" id="KW-0732">Signal</keyword>
<dbReference type="Proteomes" id="UP001194580">
    <property type="component" value="Unassembled WGS sequence"/>
</dbReference>
<feature type="signal peptide" evidence="1">
    <location>
        <begin position="1"/>
        <end position="18"/>
    </location>
</feature>
<reference evidence="2" key="1">
    <citation type="journal article" date="2020" name="Fungal Divers.">
        <title>Resolving the Mortierellaceae phylogeny through synthesis of multi-gene phylogenetics and phylogenomics.</title>
        <authorList>
            <person name="Vandepol N."/>
            <person name="Liber J."/>
            <person name="Desiro A."/>
            <person name="Na H."/>
            <person name="Kennedy M."/>
            <person name="Barry K."/>
            <person name="Grigoriev I.V."/>
            <person name="Miller A.N."/>
            <person name="O'Donnell K."/>
            <person name="Stajich J.E."/>
            <person name="Bonito G."/>
        </authorList>
    </citation>
    <scope>NUCLEOTIDE SEQUENCE</scope>
    <source>
        <strain evidence="2">NRRL 28262</strain>
    </source>
</reference>
<keyword evidence="3" id="KW-1185">Reference proteome</keyword>
<proteinExistence type="predicted"/>
<sequence>MRYQSLALLAMVCSVILAREDTAELCTGALSVYDEQDLPRVISYKELGQGSAKDLAKKLADQGSHVSPDELKSGITVESILEGGLAEKEKMVTTSNGDSARQGSTELDIHALMPANVVHLPSSPSDSPEGLGALLAENVSGNSDSKATPADAKSDARKLTASVAGTAAIGAFAWFF</sequence>
<name>A0AAD4DEH0_9FUNG</name>
<gene>
    <name evidence="2" type="ORF">BGZ95_008216</name>
</gene>
<evidence type="ECO:0000313" key="3">
    <source>
        <dbReference type="Proteomes" id="UP001194580"/>
    </source>
</evidence>
<comment type="caution">
    <text evidence="2">The sequence shown here is derived from an EMBL/GenBank/DDBJ whole genome shotgun (WGS) entry which is preliminary data.</text>
</comment>
<feature type="chain" id="PRO_5042103946" evidence="1">
    <location>
        <begin position="19"/>
        <end position="176"/>
    </location>
</feature>
<evidence type="ECO:0000313" key="2">
    <source>
        <dbReference type="EMBL" id="KAG0275931.1"/>
    </source>
</evidence>
<dbReference type="AlphaFoldDB" id="A0AAD4DEH0"/>